<name>A0ABS3C280_9BACT</name>
<proteinExistence type="predicted"/>
<dbReference type="Pfam" id="PF01850">
    <property type="entry name" value="PIN"/>
    <property type="match status" value="1"/>
</dbReference>
<keyword evidence="3" id="KW-1185">Reference proteome</keyword>
<evidence type="ECO:0000259" key="1">
    <source>
        <dbReference type="Pfam" id="PF01850"/>
    </source>
</evidence>
<reference evidence="2 3" key="1">
    <citation type="submission" date="2021-03" db="EMBL/GenBank/DDBJ databases">
        <title>novel species isolated from a fishpond in China.</title>
        <authorList>
            <person name="Lu H."/>
            <person name="Cai Z."/>
        </authorList>
    </citation>
    <scope>NUCLEOTIDE SEQUENCE [LARGE SCALE GENOMIC DNA]</scope>
    <source>
        <strain evidence="2 3">H41</strain>
    </source>
</reference>
<dbReference type="RefSeq" id="WP_206577037.1">
    <property type="nucleotide sequence ID" value="NZ_JAFKCT010000001.1"/>
</dbReference>
<dbReference type="Proteomes" id="UP000664317">
    <property type="component" value="Unassembled WGS sequence"/>
</dbReference>
<dbReference type="InterPro" id="IPR002716">
    <property type="entry name" value="PIN_dom"/>
</dbReference>
<dbReference type="EMBL" id="JAFKCT010000001">
    <property type="protein sequence ID" value="MBN7810256.1"/>
    <property type="molecule type" value="Genomic_DNA"/>
</dbReference>
<comment type="caution">
    <text evidence="2">The sequence shown here is derived from an EMBL/GenBank/DDBJ whole genome shotgun (WGS) entry which is preliminary data.</text>
</comment>
<accession>A0ABS3C280</accession>
<protein>
    <submittedName>
        <fullName evidence="2">PIN domain-containing protein</fullName>
    </submittedName>
</protein>
<dbReference type="Gene3D" id="3.40.50.1010">
    <property type="entry name" value="5'-nuclease"/>
    <property type="match status" value="1"/>
</dbReference>
<dbReference type="InterPro" id="IPR029060">
    <property type="entry name" value="PIN-like_dom_sf"/>
</dbReference>
<sequence length="124" mass="14621">MRNVIFDTSIWIEYFKRNPEYFQPCQELLDSGSVYTLEVIFAELMQGARGQRELEMIRLYYENLPKLDASNQIFEAGVFSQENQLIHKGIGLIDTIIIFAAIQNRMKVWTLDKKVRSFLAYQIF</sequence>
<feature type="domain" description="PIN" evidence="1">
    <location>
        <begin position="4"/>
        <end position="116"/>
    </location>
</feature>
<organism evidence="2 3">
    <name type="scientific">Algoriphagus oliviformis</name>
    <dbReference type="NCBI Taxonomy" id="2811231"/>
    <lineage>
        <taxon>Bacteria</taxon>
        <taxon>Pseudomonadati</taxon>
        <taxon>Bacteroidota</taxon>
        <taxon>Cytophagia</taxon>
        <taxon>Cytophagales</taxon>
        <taxon>Cyclobacteriaceae</taxon>
        <taxon>Algoriphagus</taxon>
    </lineage>
</organism>
<evidence type="ECO:0000313" key="2">
    <source>
        <dbReference type="EMBL" id="MBN7810256.1"/>
    </source>
</evidence>
<gene>
    <name evidence="2" type="ORF">J0A68_04765</name>
</gene>
<evidence type="ECO:0000313" key="3">
    <source>
        <dbReference type="Proteomes" id="UP000664317"/>
    </source>
</evidence>
<dbReference type="SUPFAM" id="SSF88723">
    <property type="entry name" value="PIN domain-like"/>
    <property type="match status" value="1"/>
</dbReference>